<evidence type="ECO:0000256" key="1">
    <source>
        <dbReference type="SAM" id="MobiDB-lite"/>
    </source>
</evidence>
<feature type="signal peptide" evidence="2">
    <location>
        <begin position="1"/>
        <end position="19"/>
    </location>
</feature>
<name>A0A1G8KPU2_9BACI</name>
<feature type="region of interest" description="Disordered" evidence="1">
    <location>
        <begin position="63"/>
        <end position="83"/>
    </location>
</feature>
<dbReference type="EMBL" id="FNDK01000061">
    <property type="protein sequence ID" value="SDI45491.1"/>
    <property type="molecule type" value="Genomic_DNA"/>
</dbReference>
<protein>
    <submittedName>
        <fullName evidence="3">Uncharacterized protein</fullName>
    </submittedName>
</protein>
<dbReference type="RefSeq" id="WP_091277144.1">
    <property type="nucleotide sequence ID" value="NZ_FNDK01000061.1"/>
</dbReference>
<dbReference type="AlphaFoldDB" id="A0A1G8KPU2"/>
<keyword evidence="2" id="KW-0732">Signal</keyword>
<organism evidence="3 4">
    <name type="scientific">Alteribacillus persepolensis</name>
    <dbReference type="NCBI Taxonomy" id="568899"/>
    <lineage>
        <taxon>Bacteria</taxon>
        <taxon>Bacillati</taxon>
        <taxon>Bacillota</taxon>
        <taxon>Bacilli</taxon>
        <taxon>Bacillales</taxon>
        <taxon>Bacillaceae</taxon>
        <taxon>Alteribacillus</taxon>
    </lineage>
</organism>
<evidence type="ECO:0000256" key="2">
    <source>
        <dbReference type="SAM" id="SignalP"/>
    </source>
</evidence>
<feature type="chain" id="PRO_5039507121" evidence="2">
    <location>
        <begin position="20"/>
        <end position="99"/>
    </location>
</feature>
<feature type="compositionally biased region" description="Polar residues" evidence="1">
    <location>
        <begin position="63"/>
        <end position="78"/>
    </location>
</feature>
<dbReference type="Proteomes" id="UP000199163">
    <property type="component" value="Unassembled WGS sequence"/>
</dbReference>
<keyword evidence="4" id="KW-1185">Reference proteome</keyword>
<evidence type="ECO:0000313" key="3">
    <source>
        <dbReference type="EMBL" id="SDI45491.1"/>
    </source>
</evidence>
<dbReference type="OrthoDB" id="1809816at2"/>
<sequence>MSKLLFVFMLLALSFTLFGCNNFQEIQDTETSGNHSSKKEEHSEQKVVIMDSIEAPLPPEAENIQSMPRKSEPQQLPNANLDDPMVITKMPYSEVYVLK</sequence>
<proteinExistence type="predicted"/>
<accession>A0A1G8KPU2</accession>
<reference evidence="3 4" key="1">
    <citation type="submission" date="2016-10" db="EMBL/GenBank/DDBJ databases">
        <authorList>
            <person name="de Groot N.N."/>
        </authorList>
    </citation>
    <scope>NUCLEOTIDE SEQUENCE [LARGE SCALE GENOMIC DNA]</scope>
    <source>
        <strain evidence="3 4">DSM 21632</strain>
    </source>
</reference>
<dbReference type="STRING" id="568899.SAMN05192534_1613"/>
<evidence type="ECO:0000313" key="4">
    <source>
        <dbReference type="Proteomes" id="UP000199163"/>
    </source>
</evidence>
<dbReference type="PROSITE" id="PS51257">
    <property type="entry name" value="PROKAR_LIPOPROTEIN"/>
    <property type="match status" value="1"/>
</dbReference>
<gene>
    <name evidence="3" type="ORF">SAMN05192534_1613</name>
</gene>